<keyword evidence="4" id="KW-0808">Transferase</keyword>
<proteinExistence type="inferred from homology"/>
<comment type="similarity">
    <text evidence="2">Belongs to the bacterial sugar transferase family.</text>
</comment>
<comment type="caution">
    <text evidence="10">The sequence shown here is derived from an EMBL/GenBank/DDBJ whole genome shotgun (WGS) entry which is preliminary data.</text>
</comment>
<name>A0A2H0XDC0_UNCKA</name>
<evidence type="ECO:0000256" key="5">
    <source>
        <dbReference type="ARBA" id="ARBA00022692"/>
    </source>
</evidence>
<keyword evidence="5 8" id="KW-0812">Transmembrane</keyword>
<evidence type="ECO:0000256" key="7">
    <source>
        <dbReference type="ARBA" id="ARBA00023136"/>
    </source>
</evidence>
<evidence type="ECO:0000313" key="10">
    <source>
        <dbReference type="EMBL" id="PIS22940.1"/>
    </source>
</evidence>
<keyword evidence="3" id="KW-1003">Cell membrane</keyword>
<dbReference type="PANTHER" id="PTHR30576:SF4">
    <property type="entry name" value="UNDECAPRENYL-PHOSPHATE GALACTOSE PHOSPHOTRANSFERASE"/>
    <property type="match status" value="1"/>
</dbReference>
<organism evidence="10 11">
    <name type="scientific">candidate division WWE3 bacterium CG08_land_8_20_14_0_20_40_13</name>
    <dbReference type="NCBI Taxonomy" id="1975084"/>
    <lineage>
        <taxon>Bacteria</taxon>
        <taxon>Katanobacteria</taxon>
    </lineage>
</organism>
<dbReference type="AlphaFoldDB" id="A0A2H0XDC0"/>
<dbReference type="GO" id="GO:0016780">
    <property type="term" value="F:phosphotransferase activity, for other substituted phosphate groups"/>
    <property type="evidence" value="ECO:0007669"/>
    <property type="project" value="TreeGrafter"/>
</dbReference>
<feature type="transmembrane region" description="Helical" evidence="8">
    <location>
        <begin position="12"/>
        <end position="37"/>
    </location>
</feature>
<dbReference type="EMBL" id="PEYT01000023">
    <property type="protein sequence ID" value="PIS22940.1"/>
    <property type="molecule type" value="Genomic_DNA"/>
</dbReference>
<dbReference type="Proteomes" id="UP000230340">
    <property type="component" value="Unassembled WGS sequence"/>
</dbReference>
<feature type="domain" description="Bacterial sugar transferase" evidence="9">
    <location>
        <begin position="8"/>
        <end position="203"/>
    </location>
</feature>
<evidence type="ECO:0000256" key="8">
    <source>
        <dbReference type="SAM" id="Phobius"/>
    </source>
</evidence>
<evidence type="ECO:0000256" key="4">
    <source>
        <dbReference type="ARBA" id="ARBA00022679"/>
    </source>
</evidence>
<evidence type="ECO:0000259" key="9">
    <source>
        <dbReference type="Pfam" id="PF02397"/>
    </source>
</evidence>
<sequence>MILYEGVKRVLDIVLSLILLVILSPVFTLTFVSIFFYDFCPPLYSQKRVGRYRHEFTFYKFRSMVKNADKILFANKELYNQMRSGTNKVANDPRITPIGRFIRKFSIDELPQIFNVLKGDMSLVGPRALRPDELSKYEMEHPKSKLLIDQILSVSPGITGYWQVSGRSRISFDKRMEMEAEYSNKKSILFDLLIISKTPLAVLRAEGAY</sequence>
<protein>
    <submittedName>
        <fullName evidence="10">Multidrug MFS transporter</fullName>
    </submittedName>
</protein>
<gene>
    <name evidence="10" type="ORF">COT49_02525</name>
</gene>
<evidence type="ECO:0000256" key="3">
    <source>
        <dbReference type="ARBA" id="ARBA00022475"/>
    </source>
</evidence>
<dbReference type="PANTHER" id="PTHR30576">
    <property type="entry name" value="COLANIC BIOSYNTHESIS UDP-GLUCOSE LIPID CARRIER TRANSFERASE"/>
    <property type="match status" value="1"/>
</dbReference>
<reference evidence="11" key="1">
    <citation type="submission" date="2017-09" db="EMBL/GenBank/DDBJ databases">
        <title>Depth-based differentiation of microbial function through sediment-hosted aquifers and enrichment of novel symbionts in the deep terrestrial subsurface.</title>
        <authorList>
            <person name="Probst A.J."/>
            <person name="Ladd B."/>
            <person name="Jarett J.K."/>
            <person name="Geller-Mcgrath D.E."/>
            <person name="Sieber C.M.K."/>
            <person name="Emerson J.B."/>
            <person name="Anantharaman K."/>
            <person name="Thomas B.C."/>
            <person name="Malmstrom R."/>
            <person name="Stieglmeier M."/>
            <person name="Klingl A."/>
            <person name="Woyke T."/>
            <person name="Ryan C.M."/>
            <person name="Banfield J.F."/>
        </authorList>
    </citation>
    <scope>NUCLEOTIDE SEQUENCE [LARGE SCALE GENOMIC DNA]</scope>
</reference>
<evidence type="ECO:0000313" key="11">
    <source>
        <dbReference type="Proteomes" id="UP000230340"/>
    </source>
</evidence>
<dbReference type="Pfam" id="PF02397">
    <property type="entry name" value="Bac_transf"/>
    <property type="match status" value="1"/>
</dbReference>
<dbReference type="InterPro" id="IPR003362">
    <property type="entry name" value="Bact_transf"/>
</dbReference>
<accession>A0A2H0XDC0</accession>
<evidence type="ECO:0000256" key="2">
    <source>
        <dbReference type="ARBA" id="ARBA00006464"/>
    </source>
</evidence>
<evidence type="ECO:0000256" key="6">
    <source>
        <dbReference type="ARBA" id="ARBA00022989"/>
    </source>
</evidence>
<comment type="subcellular location">
    <subcellularLocation>
        <location evidence="1">Cell membrane</location>
    </subcellularLocation>
</comment>
<keyword evidence="6 8" id="KW-1133">Transmembrane helix</keyword>
<dbReference type="GO" id="GO:0005886">
    <property type="term" value="C:plasma membrane"/>
    <property type="evidence" value="ECO:0007669"/>
    <property type="project" value="UniProtKB-SubCell"/>
</dbReference>
<evidence type="ECO:0000256" key="1">
    <source>
        <dbReference type="ARBA" id="ARBA00004236"/>
    </source>
</evidence>
<keyword evidence="7 8" id="KW-0472">Membrane</keyword>